<comment type="caution">
    <text evidence="25">The sequence shown here is derived from an EMBL/GenBank/DDBJ whole genome shotgun (WGS) entry which is preliminary data.</text>
</comment>
<comment type="subcellular location">
    <subcellularLocation>
        <location evidence="3 19">Cytoplasm</location>
    </subcellularLocation>
</comment>
<evidence type="ECO:0000256" key="2">
    <source>
        <dbReference type="ARBA" id="ARBA00003921"/>
    </source>
</evidence>
<evidence type="ECO:0000256" key="18">
    <source>
        <dbReference type="ARBA" id="ARBA00060592"/>
    </source>
</evidence>
<keyword evidence="16 19" id="KW-0961">Cell wall biogenesis/degradation</keyword>
<feature type="binding site" evidence="22">
    <location>
        <position position="328"/>
    </location>
    <ligand>
        <name>Mg(2+)</name>
        <dbReference type="ChEBI" id="CHEBI:18420"/>
        <label>2</label>
    </ligand>
</feature>
<dbReference type="EC" id="6.3.2.4" evidence="6 19"/>
<dbReference type="NCBIfam" id="TIGR01205">
    <property type="entry name" value="D_ala_D_alaTIGR"/>
    <property type="match status" value="1"/>
</dbReference>
<dbReference type="PIRSF" id="PIRSF039102">
    <property type="entry name" value="Ddl/VanB"/>
    <property type="match status" value="1"/>
</dbReference>
<dbReference type="InterPro" id="IPR011761">
    <property type="entry name" value="ATP-grasp"/>
</dbReference>
<keyword evidence="14 19" id="KW-0573">Peptidoglycan synthesis</keyword>
<comment type="cofactor">
    <cofactor evidence="22">
        <name>Mg(2+)</name>
        <dbReference type="ChEBI" id="CHEBI:18420"/>
    </cofactor>
    <cofactor evidence="22">
        <name>Mn(2+)</name>
        <dbReference type="ChEBI" id="CHEBI:29035"/>
    </cofactor>
    <text evidence="22">Binds 2 magnesium or manganese ions per subunit.</text>
</comment>
<keyword evidence="13 19" id="KW-0133">Cell shape</keyword>
<evidence type="ECO:0000256" key="10">
    <source>
        <dbReference type="ARBA" id="ARBA00022741"/>
    </source>
</evidence>
<dbReference type="InterPro" id="IPR011127">
    <property type="entry name" value="Dala_Dala_lig_N"/>
</dbReference>
<evidence type="ECO:0000256" key="8">
    <source>
        <dbReference type="ARBA" id="ARBA00022598"/>
    </source>
</evidence>
<keyword evidence="9 22" id="KW-0479">Metal-binding</keyword>
<name>A0A2H0KCL8_9BACT</name>
<evidence type="ECO:0000256" key="11">
    <source>
        <dbReference type="ARBA" id="ARBA00022840"/>
    </source>
</evidence>
<feature type="binding site" evidence="21">
    <location>
        <begin position="193"/>
        <end position="194"/>
    </location>
    <ligand>
        <name>ATP</name>
        <dbReference type="ChEBI" id="CHEBI:30616"/>
    </ligand>
</feature>
<evidence type="ECO:0000256" key="22">
    <source>
        <dbReference type="PIRSR" id="PIRSR039102-3"/>
    </source>
</evidence>
<gene>
    <name evidence="19" type="primary">ddl</name>
    <name evidence="25" type="ORF">COV91_01190</name>
</gene>
<feature type="binding site" evidence="21">
    <location>
        <begin position="223"/>
        <end position="231"/>
    </location>
    <ligand>
        <name>ATP</name>
        <dbReference type="ChEBI" id="CHEBI:30616"/>
    </ligand>
</feature>
<dbReference type="GO" id="GO:0005829">
    <property type="term" value="C:cytosol"/>
    <property type="evidence" value="ECO:0007669"/>
    <property type="project" value="TreeGrafter"/>
</dbReference>
<dbReference type="InterPro" id="IPR005905">
    <property type="entry name" value="D_ala_D_ala"/>
</dbReference>
<organism evidence="25 26">
    <name type="scientific">Candidatus Taylorbacteria bacterium CG11_big_fil_rev_8_21_14_0_20_46_11</name>
    <dbReference type="NCBI Taxonomy" id="1975025"/>
    <lineage>
        <taxon>Bacteria</taxon>
        <taxon>Candidatus Tayloriibacteriota</taxon>
    </lineage>
</organism>
<dbReference type="AlphaFoldDB" id="A0A2H0KCL8"/>
<feature type="binding site" evidence="22">
    <location>
        <position position="326"/>
    </location>
    <ligand>
        <name>Mg(2+)</name>
        <dbReference type="ChEBI" id="CHEBI:18420"/>
        <label>1</label>
    </ligand>
</feature>
<feature type="binding site" evidence="21">
    <location>
        <position position="141"/>
    </location>
    <ligand>
        <name>ATP</name>
        <dbReference type="ChEBI" id="CHEBI:30616"/>
    </ligand>
</feature>
<dbReference type="GO" id="GO:0005524">
    <property type="term" value="F:ATP binding"/>
    <property type="evidence" value="ECO:0007669"/>
    <property type="project" value="UniProtKB-UniRule"/>
</dbReference>
<evidence type="ECO:0000256" key="14">
    <source>
        <dbReference type="ARBA" id="ARBA00022984"/>
    </source>
</evidence>
<dbReference type="PANTHER" id="PTHR23132:SF25">
    <property type="entry name" value="D-ALANINE--D-ALANINE LIGASE A"/>
    <property type="match status" value="1"/>
</dbReference>
<evidence type="ECO:0000256" key="5">
    <source>
        <dbReference type="ARBA" id="ARBA00010871"/>
    </source>
</evidence>
<feature type="binding site" evidence="22">
    <location>
        <position position="312"/>
    </location>
    <ligand>
        <name>Mg(2+)</name>
        <dbReference type="ChEBI" id="CHEBI:18420"/>
        <label>1</label>
    </ligand>
</feature>
<keyword evidence="15 22" id="KW-0464">Manganese</keyword>
<evidence type="ECO:0000256" key="21">
    <source>
        <dbReference type="PIRSR" id="PIRSR039102-2"/>
    </source>
</evidence>
<reference evidence="25 26" key="1">
    <citation type="submission" date="2017-09" db="EMBL/GenBank/DDBJ databases">
        <title>Depth-based differentiation of microbial function through sediment-hosted aquifers and enrichment of novel symbionts in the deep terrestrial subsurface.</title>
        <authorList>
            <person name="Probst A.J."/>
            <person name="Ladd B."/>
            <person name="Jarett J.K."/>
            <person name="Geller-Mcgrath D.E."/>
            <person name="Sieber C.M."/>
            <person name="Emerson J.B."/>
            <person name="Anantharaman K."/>
            <person name="Thomas B.C."/>
            <person name="Malmstrom R."/>
            <person name="Stieglmeier M."/>
            <person name="Klingl A."/>
            <person name="Woyke T."/>
            <person name="Ryan C.M."/>
            <person name="Banfield J.F."/>
        </authorList>
    </citation>
    <scope>NUCLEOTIDE SEQUENCE [LARGE SCALE GENOMIC DNA]</scope>
    <source>
        <strain evidence="25">CG11_big_fil_rev_8_21_14_0_20_46_11</strain>
    </source>
</reference>
<dbReference type="FunFam" id="3.30.1490.20:FF:000007">
    <property type="entry name" value="D-alanine--D-alanine ligase"/>
    <property type="match status" value="1"/>
</dbReference>
<evidence type="ECO:0000256" key="9">
    <source>
        <dbReference type="ARBA" id="ARBA00022723"/>
    </source>
</evidence>
<keyword evidence="10 21" id="KW-0547">Nucleotide-binding</keyword>
<dbReference type="Gene3D" id="3.30.470.20">
    <property type="entry name" value="ATP-grasp fold, B domain"/>
    <property type="match status" value="1"/>
</dbReference>
<evidence type="ECO:0000256" key="4">
    <source>
        <dbReference type="ARBA" id="ARBA00004752"/>
    </source>
</evidence>
<dbReference type="Pfam" id="PF07478">
    <property type="entry name" value="Dala_Dala_lig_C"/>
    <property type="match status" value="1"/>
</dbReference>
<dbReference type="InterPro" id="IPR013815">
    <property type="entry name" value="ATP_grasp_subdomain_1"/>
</dbReference>
<evidence type="ECO:0000256" key="13">
    <source>
        <dbReference type="ARBA" id="ARBA00022960"/>
    </source>
</evidence>
<keyword evidence="8 19" id="KW-0436">Ligase</keyword>
<feature type="domain" description="ATP-grasp" evidence="24">
    <location>
        <begin position="145"/>
        <end position="355"/>
    </location>
</feature>
<keyword evidence="12 22" id="KW-0460">Magnesium</keyword>
<evidence type="ECO:0000256" key="20">
    <source>
        <dbReference type="PIRSR" id="PIRSR039102-1"/>
    </source>
</evidence>
<dbReference type="Gene3D" id="3.30.1490.20">
    <property type="entry name" value="ATP-grasp fold, A domain"/>
    <property type="match status" value="1"/>
</dbReference>
<dbReference type="SUPFAM" id="SSF56059">
    <property type="entry name" value="Glutathione synthetase ATP-binding domain-like"/>
    <property type="match status" value="1"/>
</dbReference>
<comment type="pathway">
    <text evidence="18">Glycan biosynthesis.</text>
</comment>
<dbReference type="GO" id="GO:0046872">
    <property type="term" value="F:metal ion binding"/>
    <property type="evidence" value="ECO:0007669"/>
    <property type="project" value="UniProtKB-KW"/>
</dbReference>
<evidence type="ECO:0000313" key="26">
    <source>
        <dbReference type="Proteomes" id="UP000229342"/>
    </source>
</evidence>
<evidence type="ECO:0000313" key="25">
    <source>
        <dbReference type="EMBL" id="PIQ68991.1"/>
    </source>
</evidence>
<dbReference type="PROSITE" id="PS50975">
    <property type="entry name" value="ATP_GRASP"/>
    <property type="match status" value="1"/>
</dbReference>
<evidence type="ECO:0000256" key="17">
    <source>
        <dbReference type="ARBA" id="ARBA00047614"/>
    </source>
</evidence>
<dbReference type="HAMAP" id="MF_00047">
    <property type="entry name" value="Dala_Dala_lig"/>
    <property type="match status" value="1"/>
</dbReference>
<keyword evidence="11 23" id="KW-0067">ATP-binding</keyword>
<comment type="similarity">
    <text evidence="5 19">Belongs to the D-alanine--D-alanine ligase family.</text>
</comment>
<protein>
    <recommendedName>
        <fullName evidence="6 19">D-alanine--D-alanine ligase</fullName>
        <ecNumber evidence="6 19">6.3.2.4</ecNumber>
    </recommendedName>
    <alternativeName>
        <fullName evidence="19">D-Ala-D-Ala ligase</fullName>
    </alternativeName>
    <alternativeName>
        <fullName evidence="19">D-alanylalanine synthetase</fullName>
    </alternativeName>
</protein>
<dbReference type="NCBIfam" id="NF002528">
    <property type="entry name" value="PRK01966.1-4"/>
    <property type="match status" value="1"/>
</dbReference>
<accession>A0A2H0KCL8</accession>
<comment type="pathway">
    <text evidence="4 19">Cell wall biogenesis; peptidoglycan biosynthesis.</text>
</comment>
<dbReference type="Pfam" id="PF01820">
    <property type="entry name" value="Dala_Dala_lig_N"/>
    <property type="match status" value="1"/>
</dbReference>
<evidence type="ECO:0000256" key="7">
    <source>
        <dbReference type="ARBA" id="ARBA00022490"/>
    </source>
</evidence>
<feature type="binding site" evidence="21">
    <location>
        <begin position="185"/>
        <end position="187"/>
    </location>
    <ligand>
        <name>ATP</name>
        <dbReference type="ChEBI" id="CHEBI:30616"/>
    </ligand>
</feature>
<dbReference type="Proteomes" id="UP000229342">
    <property type="component" value="Unassembled WGS sequence"/>
</dbReference>
<evidence type="ECO:0000256" key="23">
    <source>
        <dbReference type="PROSITE-ProRule" id="PRU00409"/>
    </source>
</evidence>
<dbReference type="GO" id="GO:0008360">
    <property type="term" value="P:regulation of cell shape"/>
    <property type="evidence" value="ECO:0007669"/>
    <property type="project" value="UniProtKB-KW"/>
</dbReference>
<feature type="active site" evidence="20">
    <location>
        <position position="193"/>
    </location>
</feature>
<dbReference type="Gene3D" id="3.40.50.20">
    <property type="match status" value="1"/>
</dbReference>
<sequence>MSKTIAVIFGGKSAEHDVSIITAHIPIIDSLKAAGNFHIWPIYITKEGDWYSDKAMNDLKFFKQPDYEAILKKQKKLQLSFDNGLTIIWPGFHEKKVKIDVVFTAMHGTYGEDGSLMGFLRMANVPFVGSDMTASAVAMDKAFTKQVLEHEGVPVVPFVWFTKKEYEQNKQLFLEKIARLKYPLFVKPVHLGSSIGMTKVKNAAELENAIEVALHYDDKVLVEEGVENLIEVTLPIMGNDELTLASVERPLNKTEFFDFKDKYLSGGKKGGGVNNQYSEIPANIGDDLTKQVQELGKRTYKILGCAGTARVDFLIDDLTKKVFVNEVNLLPGSLYAHNWKKSGVSGVELVTKLIALAEERFSAEQKLTHTFSSDILSKVGGPKVQ</sequence>
<keyword evidence="7 19" id="KW-0963">Cytoplasm</keyword>
<evidence type="ECO:0000256" key="1">
    <source>
        <dbReference type="ARBA" id="ARBA00001936"/>
    </source>
</evidence>
<proteinExistence type="inferred from homology"/>
<dbReference type="EMBL" id="PCVG01000015">
    <property type="protein sequence ID" value="PIQ68991.1"/>
    <property type="molecule type" value="Genomic_DNA"/>
</dbReference>
<dbReference type="SUPFAM" id="SSF52440">
    <property type="entry name" value="PreATP-grasp domain"/>
    <property type="match status" value="1"/>
</dbReference>
<dbReference type="GO" id="GO:0008716">
    <property type="term" value="F:D-alanine-D-alanine ligase activity"/>
    <property type="evidence" value="ECO:0007669"/>
    <property type="project" value="UniProtKB-UniRule"/>
</dbReference>
<dbReference type="GO" id="GO:0071555">
    <property type="term" value="P:cell wall organization"/>
    <property type="evidence" value="ECO:0007669"/>
    <property type="project" value="UniProtKB-KW"/>
</dbReference>
<dbReference type="PANTHER" id="PTHR23132">
    <property type="entry name" value="D-ALANINE--D-ALANINE LIGASE"/>
    <property type="match status" value="1"/>
</dbReference>
<evidence type="ECO:0000259" key="24">
    <source>
        <dbReference type="PROSITE" id="PS50975"/>
    </source>
</evidence>
<comment type="catalytic activity">
    <reaction evidence="17 19">
        <text>2 D-alanine + ATP = D-alanyl-D-alanine + ADP + phosphate + H(+)</text>
        <dbReference type="Rhea" id="RHEA:11224"/>
        <dbReference type="ChEBI" id="CHEBI:15378"/>
        <dbReference type="ChEBI" id="CHEBI:30616"/>
        <dbReference type="ChEBI" id="CHEBI:43474"/>
        <dbReference type="ChEBI" id="CHEBI:57416"/>
        <dbReference type="ChEBI" id="CHEBI:57822"/>
        <dbReference type="ChEBI" id="CHEBI:456216"/>
        <dbReference type="EC" id="6.3.2.4"/>
    </reaction>
</comment>
<dbReference type="InterPro" id="IPR016185">
    <property type="entry name" value="PreATP-grasp_dom_sf"/>
</dbReference>
<feature type="binding site" evidence="21">
    <location>
        <begin position="325"/>
        <end position="326"/>
    </location>
    <ligand>
        <name>ATP</name>
        <dbReference type="ChEBI" id="CHEBI:30616"/>
    </ligand>
</feature>
<dbReference type="GO" id="GO:0009252">
    <property type="term" value="P:peptidoglycan biosynthetic process"/>
    <property type="evidence" value="ECO:0007669"/>
    <property type="project" value="UniProtKB-UniRule"/>
</dbReference>
<evidence type="ECO:0000256" key="16">
    <source>
        <dbReference type="ARBA" id="ARBA00023316"/>
    </source>
</evidence>
<feature type="active site" evidence="20">
    <location>
        <position position="333"/>
    </location>
</feature>
<comment type="cofactor">
    <cofactor evidence="1">
        <name>Mn(2+)</name>
        <dbReference type="ChEBI" id="CHEBI:29035"/>
    </cofactor>
</comment>
<evidence type="ECO:0000256" key="15">
    <source>
        <dbReference type="ARBA" id="ARBA00023211"/>
    </source>
</evidence>
<evidence type="ECO:0000256" key="6">
    <source>
        <dbReference type="ARBA" id="ARBA00012216"/>
    </source>
</evidence>
<dbReference type="InterPro" id="IPR011095">
    <property type="entry name" value="Dala_Dala_lig_C"/>
</dbReference>
<feature type="active site" evidence="20">
    <location>
        <position position="15"/>
    </location>
</feature>
<comment type="function">
    <text evidence="2 19">Cell wall formation.</text>
</comment>
<dbReference type="UniPathway" id="UPA00219"/>
<evidence type="ECO:0000256" key="12">
    <source>
        <dbReference type="ARBA" id="ARBA00022842"/>
    </source>
</evidence>
<feature type="binding site" evidence="22">
    <location>
        <position position="326"/>
    </location>
    <ligand>
        <name>Mg(2+)</name>
        <dbReference type="ChEBI" id="CHEBI:18420"/>
        <label>2</label>
    </ligand>
</feature>
<evidence type="ECO:0000256" key="19">
    <source>
        <dbReference type="HAMAP-Rule" id="MF_00047"/>
    </source>
</evidence>
<evidence type="ECO:0000256" key="3">
    <source>
        <dbReference type="ARBA" id="ARBA00004496"/>
    </source>
</evidence>